<evidence type="ECO:0000256" key="11">
    <source>
        <dbReference type="ARBA" id="ARBA00049375"/>
    </source>
</evidence>
<dbReference type="OrthoDB" id="9769912at2"/>
<dbReference type="InterPro" id="IPR000870">
    <property type="entry name" value="Homoserine_kinase"/>
</dbReference>
<keyword evidence="13" id="KW-0963">Cytoplasm</keyword>
<reference evidence="16 17" key="1">
    <citation type="submission" date="2016-06" db="EMBL/GenBank/DDBJ databases">
        <title>Genome sequence of Clostridium acetireducens DSM 10703.</title>
        <authorList>
            <person name="Poehlein A."/>
            <person name="Fluechter S."/>
            <person name="Duerre P."/>
            <person name="Daniel R."/>
        </authorList>
    </citation>
    <scope>NUCLEOTIDE SEQUENCE [LARGE SCALE GENOMIC DNA]</scope>
    <source>
        <strain evidence="16 17">DSM 10703</strain>
    </source>
</reference>
<dbReference type="HAMAP" id="MF_00384">
    <property type="entry name" value="Homoser_kinase"/>
    <property type="match status" value="1"/>
</dbReference>
<proteinExistence type="inferred from homology"/>
<dbReference type="PRINTS" id="PR00958">
    <property type="entry name" value="HOMSERKINASE"/>
</dbReference>
<dbReference type="Proteomes" id="UP000175744">
    <property type="component" value="Unassembled WGS sequence"/>
</dbReference>
<dbReference type="EMBL" id="LZFO01000001">
    <property type="protein sequence ID" value="OFI07659.1"/>
    <property type="molecule type" value="Genomic_DNA"/>
</dbReference>
<evidence type="ECO:0000256" key="2">
    <source>
        <dbReference type="ARBA" id="ARBA00007370"/>
    </source>
</evidence>
<comment type="pathway">
    <text evidence="1 13">Amino-acid biosynthesis; L-threonine biosynthesis; L-threonine from L-aspartate: step 4/5.</text>
</comment>
<keyword evidence="6 13" id="KW-0808">Transferase</keyword>
<feature type="domain" description="GHMP kinase N-terminal" evidence="14">
    <location>
        <begin position="55"/>
        <end position="138"/>
    </location>
</feature>
<dbReference type="Pfam" id="PF00288">
    <property type="entry name" value="GHMP_kinases_N"/>
    <property type="match status" value="1"/>
</dbReference>
<evidence type="ECO:0000256" key="10">
    <source>
        <dbReference type="ARBA" id="ARBA00022840"/>
    </source>
</evidence>
<dbReference type="SUPFAM" id="SSF54211">
    <property type="entry name" value="Ribosomal protein S5 domain 2-like"/>
    <property type="match status" value="1"/>
</dbReference>
<dbReference type="GO" id="GO:0009088">
    <property type="term" value="P:threonine biosynthetic process"/>
    <property type="evidence" value="ECO:0007669"/>
    <property type="project" value="UniProtKB-UniRule"/>
</dbReference>
<comment type="subcellular location">
    <subcellularLocation>
        <location evidence="13">Cytoplasm</location>
    </subcellularLocation>
</comment>
<dbReference type="UniPathway" id="UPA00050">
    <property type="reaction ID" value="UER00064"/>
</dbReference>
<evidence type="ECO:0000313" key="17">
    <source>
        <dbReference type="Proteomes" id="UP000175744"/>
    </source>
</evidence>
<sequence>MIKIKVPATTANVGPGFDSFGIALNLYNEIEIEETNKQTELLQEGNVSDIPKEKNLIYTSLTKVLDEHSYKYKGFRINISKCNIPISRGLGSSASCITAGVIAANKILGNTLSEEDVLKTCTKIEGHPDNIAPALLGGMVVSLMDNDNVIFSKVKVPNNVNFAIMIPEFKVSTEDARKVLPSSYSKEDCIFNISRASMLIAAMNNGEIEKLRICTEDKIHQPYRKHLIKNIDNIFNKCKELGSLCEFISGSGSTLAAIVKKDNKKFINNLNNYLATLDGNWKVHLLEADYSGAKIL</sequence>
<feature type="domain" description="GHMP kinase C-terminal" evidence="15">
    <location>
        <begin position="209"/>
        <end position="273"/>
    </location>
</feature>
<evidence type="ECO:0000256" key="7">
    <source>
        <dbReference type="ARBA" id="ARBA00022697"/>
    </source>
</evidence>
<evidence type="ECO:0000256" key="6">
    <source>
        <dbReference type="ARBA" id="ARBA00022679"/>
    </source>
</evidence>
<name>A0A1E8F218_9CLOT</name>
<evidence type="ECO:0000256" key="8">
    <source>
        <dbReference type="ARBA" id="ARBA00022741"/>
    </source>
</evidence>
<evidence type="ECO:0000256" key="5">
    <source>
        <dbReference type="ARBA" id="ARBA00022605"/>
    </source>
</evidence>
<dbReference type="RefSeq" id="WP_070108996.1">
    <property type="nucleotide sequence ID" value="NZ_LZFO01000001.1"/>
</dbReference>
<dbReference type="PIRSF" id="PIRSF000676">
    <property type="entry name" value="Homoser_kin"/>
    <property type="match status" value="1"/>
</dbReference>
<evidence type="ECO:0000256" key="13">
    <source>
        <dbReference type="HAMAP-Rule" id="MF_00384"/>
    </source>
</evidence>
<accession>A0A1E8F218</accession>
<comment type="caution">
    <text evidence="16">The sequence shown here is derived from an EMBL/GenBank/DDBJ whole genome shotgun (WGS) entry which is preliminary data.</text>
</comment>
<dbReference type="InterPro" id="IPR014721">
    <property type="entry name" value="Ribsml_uS5_D2-typ_fold_subgr"/>
</dbReference>
<keyword evidence="9 13" id="KW-0418">Kinase</keyword>
<keyword evidence="7 13" id="KW-0791">Threonine biosynthesis</keyword>
<protein>
    <recommendedName>
        <fullName evidence="4 13">Homoserine kinase</fullName>
        <shortName evidence="13">HK</shortName>
        <shortName evidence="13">HSK</shortName>
        <ecNumber evidence="3 13">2.7.1.39</ecNumber>
    </recommendedName>
</protein>
<dbReference type="GO" id="GO:0004413">
    <property type="term" value="F:homoserine kinase activity"/>
    <property type="evidence" value="ECO:0007669"/>
    <property type="project" value="UniProtKB-UniRule"/>
</dbReference>
<dbReference type="PANTHER" id="PTHR20861:SF1">
    <property type="entry name" value="HOMOSERINE KINASE"/>
    <property type="match status" value="1"/>
</dbReference>
<dbReference type="InterPro" id="IPR036554">
    <property type="entry name" value="GHMP_kinase_C_sf"/>
</dbReference>
<dbReference type="PANTHER" id="PTHR20861">
    <property type="entry name" value="HOMOSERINE/4-DIPHOSPHOCYTIDYL-2-C-METHYL-D-ERYTHRITOL KINASE"/>
    <property type="match status" value="1"/>
</dbReference>
<gene>
    <name evidence="13 16" type="primary">thrB</name>
    <name evidence="16" type="ORF">CLOACE_00070</name>
</gene>
<evidence type="ECO:0000256" key="3">
    <source>
        <dbReference type="ARBA" id="ARBA00012078"/>
    </source>
</evidence>
<dbReference type="GO" id="GO:0005524">
    <property type="term" value="F:ATP binding"/>
    <property type="evidence" value="ECO:0007669"/>
    <property type="project" value="UniProtKB-UniRule"/>
</dbReference>
<keyword evidence="10 13" id="KW-0067">ATP-binding</keyword>
<evidence type="ECO:0000256" key="12">
    <source>
        <dbReference type="ARBA" id="ARBA00049954"/>
    </source>
</evidence>
<evidence type="ECO:0000256" key="1">
    <source>
        <dbReference type="ARBA" id="ARBA00005015"/>
    </source>
</evidence>
<feature type="binding site" evidence="13">
    <location>
        <begin position="85"/>
        <end position="95"/>
    </location>
    <ligand>
        <name>ATP</name>
        <dbReference type="ChEBI" id="CHEBI:30616"/>
    </ligand>
</feature>
<dbReference type="PATRIC" id="fig|1121290.3.peg.7"/>
<keyword evidence="5 13" id="KW-0028">Amino-acid biosynthesis</keyword>
<dbReference type="PROSITE" id="PS00627">
    <property type="entry name" value="GHMP_KINASES_ATP"/>
    <property type="match status" value="1"/>
</dbReference>
<evidence type="ECO:0000259" key="15">
    <source>
        <dbReference type="Pfam" id="PF08544"/>
    </source>
</evidence>
<organism evidence="16 17">
    <name type="scientific">Clostridium acetireducens DSM 10703</name>
    <dbReference type="NCBI Taxonomy" id="1121290"/>
    <lineage>
        <taxon>Bacteria</taxon>
        <taxon>Bacillati</taxon>
        <taxon>Bacillota</taxon>
        <taxon>Clostridia</taxon>
        <taxon>Eubacteriales</taxon>
        <taxon>Clostridiaceae</taxon>
        <taxon>Clostridium</taxon>
    </lineage>
</organism>
<dbReference type="InterPro" id="IPR020568">
    <property type="entry name" value="Ribosomal_Su5_D2-typ_SF"/>
</dbReference>
<dbReference type="EC" id="2.7.1.39" evidence="3 13"/>
<evidence type="ECO:0000256" key="4">
    <source>
        <dbReference type="ARBA" id="ARBA00017858"/>
    </source>
</evidence>
<dbReference type="Gene3D" id="3.30.70.890">
    <property type="entry name" value="GHMP kinase, C-terminal domain"/>
    <property type="match status" value="1"/>
</dbReference>
<dbReference type="InterPro" id="IPR006204">
    <property type="entry name" value="GHMP_kinase_N_dom"/>
</dbReference>
<dbReference type="AlphaFoldDB" id="A0A1E8F218"/>
<evidence type="ECO:0000256" key="9">
    <source>
        <dbReference type="ARBA" id="ARBA00022777"/>
    </source>
</evidence>
<dbReference type="GO" id="GO:0005737">
    <property type="term" value="C:cytoplasm"/>
    <property type="evidence" value="ECO:0007669"/>
    <property type="project" value="UniProtKB-SubCell"/>
</dbReference>
<dbReference type="InterPro" id="IPR006203">
    <property type="entry name" value="GHMP_knse_ATP-bd_CS"/>
</dbReference>
<evidence type="ECO:0000259" key="14">
    <source>
        <dbReference type="Pfam" id="PF00288"/>
    </source>
</evidence>
<dbReference type="STRING" id="1121290.CLAOCE_00070"/>
<comment type="function">
    <text evidence="12 13">Catalyzes the ATP-dependent phosphorylation of L-homoserine to L-homoserine phosphate.</text>
</comment>
<keyword evidence="17" id="KW-1185">Reference proteome</keyword>
<dbReference type="Gene3D" id="3.30.230.10">
    <property type="match status" value="1"/>
</dbReference>
<dbReference type="InterPro" id="IPR013750">
    <property type="entry name" value="GHMP_kinase_C_dom"/>
</dbReference>
<evidence type="ECO:0000313" key="16">
    <source>
        <dbReference type="EMBL" id="OFI07659.1"/>
    </source>
</evidence>
<comment type="similarity">
    <text evidence="2 13">Belongs to the GHMP kinase family. Homoserine kinase subfamily.</text>
</comment>
<dbReference type="SUPFAM" id="SSF55060">
    <property type="entry name" value="GHMP Kinase, C-terminal domain"/>
    <property type="match status" value="1"/>
</dbReference>
<dbReference type="NCBIfam" id="TIGR00191">
    <property type="entry name" value="thrB"/>
    <property type="match status" value="1"/>
</dbReference>
<dbReference type="Pfam" id="PF08544">
    <property type="entry name" value="GHMP_kinases_C"/>
    <property type="match status" value="1"/>
</dbReference>
<keyword evidence="8 13" id="KW-0547">Nucleotide-binding</keyword>
<comment type="catalytic activity">
    <reaction evidence="11 13">
        <text>L-homoserine + ATP = O-phospho-L-homoserine + ADP + H(+)</text>
        <dbReference type="Rhea" id="RHEA:13985"/>
        <dbReference type="ChEBI" id="CHEBI:15378"/>
        <dbReference type="ChEBI" id="CHEBI:30616"/>
        <dbReference type="ChEBI" id="CHEBI:57476"/>
        <dbReference type="ChEBI" id="CHEBI:57590"/>
        <dbReference type="ChEBI" id="CHEBI:456216"/>
        <dbReference type="EC" id="2.7.1.39"/>
    </reaction>
</comment>